<accession>A0AA88KE20</accession>
<feature type="region of interest" description="Disordered" evidence="5">
    <location>
        <begin position="1"/>
        <end position="32"/>
    </location>
</feature>
<evidence type="ECO:0000256" key="6">
    <source>
        <dbReference type="SAM" id="Phobius"/>
    </source>
</evidence>
<dbReference type="GeneID" id="68105521"/>
<evidence type="ECO:0000256" key="2">
    <source>
        <dbReference type="ARBA" id="ARBA00022692"/>
    </source>
</evidence>
<comment type="subcellular location">
    <subcellularLocation>
        <location evidence="1">Membrane</location>
        <topology evidence="1">Multi-pass membrane protein</topology>
    </subcellularLocation>
</comment>
<feature type="transmembrane region" description="Helical" evidence="6">
    <location>
        <begin position="365"/>
        <end position="384"/>
    </location>
</feature>
<evidence type="ECO:0000256" key="4">
    <source>
        <dbReference type="ARBA" id="ARBA00023136"/>
    </source>
</evidence>
<dbReference type="RefSeq" id="XP_044542036.1">
    <property type="nucleotide sequence ID" value="XM_044688904.1"/>
</dbReference>
<dbReference type="Proteomes" id="UP000816034">
    <property type="component" value="Unassembled WGS sequence"/>
</dbReference>
<feature type="transmembrane region" description="Helical" evidence="6">
    <location>
        <begin position="182"/>
        <end position="205"/>
    </location>
</feature>
<reference evidence="8 9" key="1">
    <citation type="journal article" date="2018" name="BMC Genomics">
        <title>The genome of Naegleria lovaniensis, the basis for a comparative approach to unravel pathogenicity factors of the human pathogenic amoeba N. fowleri.</title>
        <authorList>
            <person name="Liechti N."/>
            <person name="Schurch N."/>
            <person name="Bruggmann R."/>
            <person name="Wittwer M."/>
        </authorList>
    </citation>
    <scope>NUCLEOTIDE SEQUENCE [LARGE SCALE GENOMIC DNA]</scope>
    <source>
        <strain evidence="8 9">ATCC 30569</strain>
    </source>
</reference>
<dbReference type="EMBL" id="PYSW02000065">
    <property type="protein sequence ID" value="KAG2372861.1"/>
    <property type="molecule type" value="Genomic_DNA"/>
</dbReference>
<feature type="domain" description="Amino acid transporter transmembrane" evidence="7">
    <location>
        <begin position="58"/>
        <end position="124"/>
    </location>
</feature>
<feature type="transmembrane region" description="Helical" evidence="6">
    <location>
        <begin position="490"/>
        <end position="509"/>
    </location>
</feature>
<dbReference type="PANTHER" id="PTHR22950:SF349">
    <property type="entry name" value="AMINO ACID TRANSPORTER TRANSMEMBRANE DOMAIN-CONTAINING PROTEIN"/>
    <property type="match status" value="1"/>
</dbReference>
<evidence type="ECO:0000256" key="3">
    <source>
        <dbReference type="ARBA" id="ARBA00022989"/>
    </source>
</evidence>
<keyword evidence="3 6" id="KW-1133">Transmembrane helix</keyword>
<dbReference type="Pfam" id="PF01490">
    <property type="entry name" value="Aa_trans"/>
    <property type="match status" value="2"/>
</dbReference>
<evidence type="ECO:0000256" key="5">
    <source>
        <dbReference type="SAM" id="MobiDB-lite"/>
    </source>
</evidence>
<keyword evidence="9" id="KW-1185">Reference proteome</keyword>
<feature type="compositionally biased region" description="Low complexity" evidence="5">
    <location>
        <begin position="438"/>
        <end position="447"/>
    </location>
</feature>
<feature type="compositionally biased region" description="Basic and acidic residues" evidence="5">
    <location>
        <begin position="13"/>
        <end position="24"/>
    </location>
</feature>
<dbReference type="GO" id="GO:0015179">
    <property type="term" value="F:L-amino acid transmembrane transporter activity"/>
    <property type="evidence" value="ECO:0007669"/>
    <property type="project" value="TreeGrafter"/>
</dbReference>
<feature type="transmembrane region" description="Helical" evidence="6">
    <location>
        <begin position="515"/>
        <end position="538"/>
    </location>
</feature>
<dbReference type="InterPro" id="IPR013057">
    <property type="entry name" value="AA_transpt_TM"/>
</dbReference>
<dbReference type="GO" id="GO:0005774">
    <property type="term" value="C:vacuolar membrane"/>
    <property type="evidence" value="ECO:0007669"/>
    <property type="project" value="TreeGrafter"/>
</dbReference>
<dbReference type="SUPFAM" id="SSF103473">
    <property type="entry name" value="MFS general substrate transporter"/>
    <property type="match status" value="1"/>
</dbReference>
<gene>
    <name evidence="8" type="ORF">C9374_013068</name>
</gene>
<comment type="caution">
    <text evidence="8">The sequence shown here is derived from an EMBL/GenBank/DDBJ whole genome shotgun (WGS) entry which is preliminary data.</text>
</comment>
<protein>
    <recommendedName>
        <fullName evidence="7">Amino acid transporter transmembrane domain-containing protein</fullName>
    </recommendedName>
</protein>
<dbReference type="AlphaFoldDB" id="A0AA88KE20"/>
<feature type="compositionally biased region" description="Polar residues" evidence="5">
    <location>
        <begin position="427"/>
        <end position="437"/>
    </location>
</feature>
<proteinExistence type="predicted"/>
<evidence type="ECO:0000256" key="1">
    <source>
        <dbReference type="ARBA" id="ARBA00004141"/>
    </source>
</evidence>
<feature type="transmembrane region" description="Helical" evidence="6">
    <location>
        <begin position="89"/>
        <end position="110"/>
    </location>
</feature>
<organism evidence="8 9">
    <name type="scientific">Naegleria lovaniensis</name>
    <name type="common">Amoeba</name>
    <dbReference type="NCBI Taxonomy" id="51637"/>
    <lineage>
        <taxon>Eukaryota</taxon>
        <taxon>Discoba</taxon>
        <taxon>Heterolobosea</taxon>
        <taxon>Tetramitia</taxon>
        <taxon>Eutetramitia</taxon>
        <taxon>Vahlkampfiidae</taxon>
        <taxon>Naegleria</taxon>
    </lineage>
</organism>
<keyword evidence="2 6" id="KW-0812">Transmembrane</keyword>
<sequence length="579" mass="64628">MQNAATNHSYHRRHDDDENSRQEESSPTIAENIFNDADDENIPVNPKMETLEEEKHLSSNASALINIIKANIGSGILGMPYAFKCAGYWLGLFSIVIIMLIVVHCTILLVDSKRYLNNMLKKKRKKKDENGIVVEDEISISQSSPTPSIPLSTSNTPPTVEEKEIITFNDIGYAAFGRTATVVITFFLFVTQLGFCCAYLTFISSNLMNIFGTPTTLGWKALFIFITGVAVFPFCCIRNLKYLSPVSIISEIMIILGVGIVLYFAFDKLASEPFPGLYRNLRPYNFEQFATFFGICLFAFEGVGLVLPIESNMRDKKAYPMLLFVGMIIICASMILLGIVGYLAYGMGVNSLITFNLPADGALPLIIKIFLIIALLFTYPIQLFPISQMMDSATTSIATWIRHKIHKKTTTTELEVAQERQEEQHVLLSQPTKSGHNSINNSKSESSISDEKQLNSLFDSTTTSKVKANKSAFHLLMKACISPTFHLENFIRFMMIMATVFFSAFIPSFGDFLGLIGGFGGTTLALVMPCAIHLKVMWKHIDWSIKAKDIVLIVFGVFATIFSTYISFRDLVTHLEEGQ</sequence>
<dbReference type="Gene3D" id="1.20.1740.10">
    <property type="entry name" value="Amino acid/polyamine transporter I"/>
    <property type="match status" value="1"/>
</dbReference>
<evidence type="ECO:0000259" key="7">
    <source>
        <dbReference type="Pfam" id="PF01490"/>
    </source>
</evidence>
<keyword evidence="4 6" id="KW-0472">Membrane</keyword>
<evidence type="ECO:0000313" key="9">
    <source>
        <dbReference type="Proteomes" id="UP000816034"/>
    </source>
</evidence>
<name>A0AA88KE20_NAELO</name>
<feature type="transmembrane region" description="Helical" evidence="6">
    <location>
        <begin position="321"/>
        <end position="345"/>
    </location>
</feature>
<dbReference type="InterPro" id="IPR036259">
    <property type="entry name" value="MFS_trans_sf"/>
</dbReference>
<evidence type="ECO:0000313" key="8">
    <source>
        <dbReference type="EMBL" id="KAG2372861.1"/>
    </source>
</evidence>
<dbReference type="PANTHER" id="PTHR22950">
    <property type="entry name" value="AMINO ACID TRANSPORTER"/>
    <property type="match status" value="1"/>
</dbReference>
<feature type="transmembrane region" description="Helical" evidence="6">
    <location>
        <begin position="248"/>
        <end position="266"/>
    </location>
</feature>
<feature type="transmembrane region" description="Helical" evidence="6">
    <location>
        <begin position="550"/>
        <end position="568"/>
    </location>
</feature>
<feature type="transmembrane region" description="Helical" evidence="6">
    <location>
        <begin position="217"/>
        <end position="236"/>
    </location>
</feature>
<feature type="region of interest" description="Disordered" evidence="5">
    <location>
        <begin position="425"/>
        <end position="450"/>
    </location>
</feature>
<feature type="transmembrane region" description="Helical" evidence="6">
    <location>
        <begin position="286"/>
        <end position="309"/>
    </location>
</feature>
<feature type="domain" description="Amino acid transporter transmembrane" evidence="7">
    <location>
        <begin position="154"/>
        <end position="567"/>
    </location>
</feature>